<reference evidence="3 4" key="1">
    <citation type="submission" date="2017-05" db="EMBL/GenBank/DDBJ databases">
        <title>Isolation of Rhodococcus sp. S2-17 biodegrading of BP-3.</title>
        <authorList>
            <person name="Lee Y."/>
            <person name="Kim K.H."/>
            <person name="Chun B.H."/>
            <person name="Jung H.S."/>
            <person name="Jeon C.O."/>
        </authorList>
    </citation>
    <scope>NUCLEOTIDE SEQUENCE [LARGE SCALE GENOMIC DNA]</scope>
    <source>
        <strain evidence="3 4">S2-17</strain>
        <plasmid evidence="4">prb11</plasmid>
    </source>
</reference>
<keyword evidence="4" id="KW-1185">Reference proteome</keyword>
<dbReference type="RefSeq" id="WP_109336471.1">
    <property type="nucleotide sequence ID" value="NZ_CP021357.1"/>
</dbReference>
<feature type="domain" description="Transglutaminase-like" evidence="2">
    <location>
        <begin position="26"/>
        <end position="141"/>
    </location>
</feature>
<organism evidence="3 4">
    <name type="scientific">Rhodococcus oxybenzonivorans</name>
    <dbReference type="NCBI Taxonomy" id="1990687"/>
    <lineage>
        <taxon>Bacteria</taxon>
        <taxon>Bacillati</taxon>
        <taxon>Actinomycetota</taxon>
        <taxon>Actinomycetes</taxon>
        <taxon>Mycobacteriales</taxon>
        <taxon>Nocardiaceae</taxon>
        <taxon>Rhodococcus</taxon>
    </lineage>
</organism>
<dbReference type="InterPro" id="IPR002931">
    <property type="entry name" value="Transglutaminase-like"/>
</dbReference>
<name>A0A2S2C8E6_9NOCA</name>
<accession>A0A2S2C8E6</accession>
<dbReference type="PANTHER" id="PTHR33490:SF3">
    <property type="entry name" value="CONSERVED INTEGRAL MEMBRANE PROTEIN"/>
    <property type="match status" value="1"/>
</dbReference>
<dbReference type="Pfam" id="PF01841">
    <property type="entry name" value="Transglut_core"/>
    <property type="match status" value="1"/>
</dbReference>
<evidence type="ECO:0000313" key="4">
    <source>
        <dbReference type="Proteomes" id="UP000245711"/>
    </source>
</evidence>
<dbReference type="KEGG" id="roz:CBI38_37145"/>
<dbReference type="Proteomes" id="UP000245711">
    <property type="component" value="Plasmid pRB11"/>
</dbReference>
<dbReference type="InterPro" id="IPR038765">
    <property type="entry name" value="Papain-like_cys_pep_sf"/>
</dbReference>
<feature type="region of interest" description="Disordered" evidence="1">
    <location>
        <begin position="213"/>
        <end position="241"/>
    </location>
</feature>
<protein>
    <submittedName>
        <fullName evidence="3">Transglutaminase</fullName>
    </submittedName>
</protein>
<sequence>MKQTPVVYLGATEFLDIDHESVRAFTAAAIGDASTDRDKAKRLFAAVRDQIWYDPYTVSEDPAHYRASFVLEAGRAYCVPKAVLLTAVCRAARIPALLGFADVRNHLQTETLRVLMGGTDLFVYHGYSHLYIDGRWLKATPAFNTELCARFGVPPVDFDGDRDALLHAFTADGAQHMEYVRQRGVFDDLPLNAILTELRHTYGPLTLKGTHGTADAFTDTPTNHTQPDRISRGPRSSLETR</sequence>
<dbReference type="OrthoDB" id="4697328at2"/>
<evidence type="ECO:0000259" key="2">
    <source>
        <dbReference type="Pfam" id="PF01841"/>
    </source>
</evidence>
<dbReference type="SUPFAM" id="SSF54001">
    <property type="entry name" value="Cysteine proteinases"/>
    <property type="match status" value="1"/>
</dbReference>
<evidence type="ECO:0000256" key="1">
    <source>
        <dbReference type="SAM" id="MobiDB-lite"/>
    </source>
</evidence>
<dbReference type="EMBL" id="CP021357">
    <property type="protein sequence ID" value="AWK77073.1"/>
    <property type="molecule type" value="Genomic_DNA"/>
</dbReference>
<evidence type="ECO:0000313" key="3">
    <source>
        <dbReference type="EMBL" id="AWK77073.1"/>
    </source>
</evidence>
<proteinExistence type="predicted"/>
<gene>
    <name evidence="3" type="ORF">CBI38_37145</name>
</gene>
<dbReference type="PANTHER" id="PTHR33490">
    <property type="entry name" value="BLR5614 PROTEIN-RELATED"/>
    <property type="match status" value="1"/>
</dbReference>
<keyword evidence="3" id="KW-0614">Plasmid</keyword>
<dbReference type="Gene3D" id="3.10.620.30">
    <property type="match status" value="1"/>
</dbReference>
<dbReference type="AlphaFoldDB" id="A0A2S2C8E6"/>
<geneLocation type="plasmid" evidence="4">
    <name>prb11</name>
</geneLocation>